<dbReference type="Proteomes" id="UP000827872">
    <property type="component" value="Linkage Group LG06"/>
</dbReference>
<proteinExistence type="predicted"/>
<name>A0ACB8FRW6_9SAUR</name>
<evidence type="ECO:0000313" key="2">
    <source>
        <dbReference type="Proteomes" id="UP000827872"/>
    </source>
</evidence>
<keyword evidence="2" id="KW-1185">Reference proteome</keyword>
<organism evidence="1 2">
    <name type="scientific">Sphaerodactylus townsendi</name>
    <dbReference type="NCBI Taxonomy" id="933632"/>
    <lineage>
        <taxon>Eukaryota</taxon>
        <taxon>Metazoa</taxon>
        <taxon>Chordata</taxon>
        <taxon>Craniata</taxon>
        <taxon>Vertebrata</taxon>
        <taxon>Euteleostomi</taxon>
        <taxon>Lepidosauria</taxon>
        <taxon>Squamata</taxon>
        <taxon>Bifurcata</taxon>
        <taxon>Gekkota</taxon>
        <taxon>Sphaerodactylidae</taxon>
        <taxon>Sphaerodactylus</taxon>
    </lineage>
</organism>
<evidence type="ECO:0000313" key="1">
    <source>
        <dbReference type="EMBL" id="KAH8008315.1"/>
    </source>
</evidence>
<accession>A0ACB8FRW6</accession>
<gene>
    <name evidence="1" type="ORF">K3G42_029019</name>
</gene>
<protein>
    <submittedName>
        <fullName evidence="1">Uncharacterized protein</fullName>
    </submittedName>
</protein>
<comment type="caution">
    <text evidence="1">The sequence shown here is derived from an EMBL/GenBank/DDBJ whole genome shotgun (WGS) entry which is preliminary data.</text>
</comment>
<reference evidence="1" key="1">
    <citation type="submission" date="2021-08" db="EMBL/GenBank/DDBJ databases">
        <title>The first chromosome-level gecko genome reveals the dynamic sex chromosomes of Neotropical dwarf geckos (Sphaerodactylidae: Sphaerodactylus).</title>
        <authorList>
            <person name="Pinto B.J."/>
            <person name="Keating S.E."/>
            <person name="Gamble T."/>
        </authorList>
    </citation>
    <scope>NUCLEOTIDE SEQUENCE</scope>
    <source>
        <strain evidence="1">TG3544</strain>
    </source>
</reference>
<sequence length="102" mass="11877">MLQFFNILIKACSSNLSEQCLSHIEQGCFEKVLIMYSCVHSKWPHVSRHEREQRQPRKTIPRSRLLKIPTPVAATGREKFEKMRREHQVLPKALGLRPKGGK</sequence>
<dbReference type="EMBL" id="CM037619">
    <property type="protein sequence ID" value="KAH8008315.1"/>
    <property type="molecule type" value="Genomic_DNA"/>
</dbReference>